<sequence>MGVGSEAQGFALAPPCTTLHHLAPPCGFDFTLYLMETSTLKQSAVCLLLVTCCLTTPSYETSCDSYTNITSLLSSLPTLQKPSGEAKLSRRSPLNHGYVVGIDDAHRALTPISHDASTVPYLLSRVEAHGLPSDVAHVTKSDVCHVAHDLSVTGHASQHSVTKLMSFGNRDCDRYLNHDPAKVLQQVTHALVPTITHVTTTTLSEHGVTKSPTVTVLEHSLVPVAALNSKPSHGLSKPSTVTLAPESLTSTVLAVNGDQASNNRVLTTFTSLAQDGLLHHLPVTHTVVQKVSTLTHDPDPVLTHDVSVTHITDSALVTHKLQQLAEHRNVFRTHYGGYGVGIDFGGHGSGHGFYV</sequence>
<dbReference type="InParanoid" id="A0A6L2PWH6"/>
<gene>
    <name evidence="1" type="ORF">Cfor_12456</name>
</gene>
<dbReference type="OrthoDB" id="8188592at2759"/>
<comment type="caution">
    <text evidence="1">The sequence shown here is derived from an EMBL/GenBank/DDBJ whole genome shotgun (WGS) entry which is preliminary data.</text>
</comment>
<dbReference type="AlphaFoldDB" id="A0A6L2PWH6"/>
<evidence type="ECO:0000313" key="2">
    <source>
        <dbReference type="Proteomes" id="UP000502823"/>
    </source>
</evidence>
<evidence type="ECO:0000313" key="1">
    <source>
        <dbReference type="EMBL" id="GFG36906.1"/>
    </source>
</evidence>
<reference evidence="2" key="1">
    <citation type="submission" date="2020-01" db="EMBL/GenBank/DDBJ databases">
        <title>Draft genome sequence of the Termite Coptotermes fromosanus.</title>
        <authorList>
            <person name="Itakura S."/>
            <person name="Yosikawa Y."/>
            <person name="Umezawa K."/>
        </authorList>
    </citation>
    <scope>NUCLEOTIDE SEQUENCE [LARGE SCALE GENOMIC DNA]</scope>
</reference>
<keyword evidence="2" id="KW-1185">Reference proteome</keyword>
<dbReference type="Proteomes" id="UP000502823">
    <property type="component" value="Unassembled WGS sequence"/>
</dbReference>
<protein>
    <submittedName>
        <fullName evidence="1">Uncharacterized protein</fullName>
    </submittedName>
</protein>
<accession>A0A6L2PWH6</accession>
<dbReference type="EMBL" id="BLKM01000661">
    <property type="protein sequence ID" value="GFG36906.1"/>
    <property type="molecule type" value="Genomic_DNA"/>
</dbReference>
<proteinExistence type="predicted"/>
<organism evidence="1 2">
    <name type="scientific">Coptotermes formosanus</name>
    <name type="common">Formosan subterranean termite</name>
    <dbReference type="NCBI Taxonomy" id="36987"/>
    <lineage>
        <taxon>Eukaryota</taxon>
        <taxon>Metazoa</taxon>
        <taxon>Ecdysozoa</taxon>
        <taxon>Arthropoda</taxon>
        <taxon>Hexapoda</taxon>
        <taxon>Insecta</taxon>
        <taxon>Pterygota</taxon>
        <taxon>Neoptera</taxon>
        <taxon>Polyneoptera</taxon>
        <taxon>Dictyoptera</taxon>
        <taxon>Blattodea</taxon>
        <taxon>Blattoidea</taxon>
        <taxon>Termitoidae</taxon>
        <taxon>Rhinotermitidae</taxon>
        <taxon>Coptotermes</taxon>
    </lineage>
</organism>
<name>A0A6L2PWH6_COPFO</name>